<dbReference type="AlphaFoldDB" id="A0A6L2MEP3"/>
<dbReference type="InterPro" id="IPR040256">
    <property type="entry name" value="At4g02000-like"/>
</dbReference>
<comment type="caution">
    <text evidence="1">The sequence shown here is derived from an EMBL/GenBank/DDBJ whole genome shotgun (WGS) entry which is preliminary data.</text>
</comment>
<dbReference type="EMBL" id="BKCJ010006496">
    <property type="protein sequence ID" value="GEU72453.1"/>
    <property type="molecule type" value="Genomic_DNA"/>
</dbReference>
<dbReference type="PANTHER" id="PTHR31286">
    <property type="entry name" value="GLYCINE-RICH CELL WALL STRUCTURAL PROTEIN 1.8-LIKE"/>
    <property type="match status" value="1"/>
</dbReference>
<evidence type="ECO:0000313" key="1">
    <source>
        <dbReference type="EMBL" id="GEU72453.1"/>
    </source>
</evidence>
<reference evidence="1" key="1">
    <citation type="journal article" date="2019" name="Sci. Rep.">
        <title>Draft genome of Tanacetum cinerariifolium, the natural source of mosquito coil.</title>
        <authorList>
            <person name="Yamashiro T."/>
            <person name="Shiraishi A."/>
            <person name="Satake H."/>
            <person name="Nakayama K."/>
        </authorList>
    </citation>
    <scope>NUCLEOTIDE SEQUENCE</scope>
</reference>
<name>A0A6L2MEP3_TANCI</name>
<organism evidence="1">
    <name type="scientific">Tanacetum cinerariifolium</name>
    <name type="common">Dalmatian daisy</name>
    <name type="synonym">Chrysanthemum cinerariifolium</name>
    <dbReference type="NCBI Taxonomy" id="118510"/>
    <lineage>
        <taxon>Eukaryota</taxon>
        <taxon>Viridiplantae</taxon>
        <taxon>Streptophyta</taxon>
        <taxon>Embryophyta</taxon>
        <taxon>Tracheophyta</taxon>
        <taxon>Spermatophyta</taxon>
        <taxon>Magnoliopsida</taxon>
        <taxon>eudicotyledons</taxon>
        <taxon>Gunneridae</taxon>
        <taxon>Pentapetalae</taxon>
        <taxon>asterids</taxon>
        <taxon>campanulids</taxon>
        <taxon>Asterales</taxon>
        <taxon>Asteraceae</taxon>
        <taxon>Asteroideae</taxon>
        <taxon>Anthemideae</taxon>
        <taxon>Anthemidinae</taxon>
        <taxon>Tanacetum</taxon>
    </lineage>
</organism>
<accession>A0A6L2MEP3</accession>
<protein>
    <submittedName>
        <fullName evidence="1">Zinc knuckle CX2CX4HX4C</fullName>
    </submittedName>
</protein>
<dbReference type="PANTHER" id="PTHR31286:SF99">
    <property type="entry name" value="DUF4283 DOMAIN-CONTAINING PROTEIN"/>
    <property type="match status" value="1"/>
</dbReference>
<gene>
    <name evidence="1" type="ORF">Tci_044431</name>
</gene>
<sequence length="361" mass="40370">MGLRDNGGIKPASFASMFKDDTSKKMIHISELRNDKCVSGADVSIPLASVDADETTMAPVWVKLHNVPIVAFSKVRLSLITTKLGRPIMLDADTITMCPNSQRRNTYARALIEVSSTYDLVDSLIVVIPFQNGSGHSLETIDIEYEWIPPHCDTCKIFDQMDEHCPKKPKTTTPTLVTNDGFAEVTQKGKGKHASKSRHIDGVRLTKPKPNYFYRPVSKSANVHGEASTFHIRKQFTETLSWMLKSNNIESTVNDSASENVFLKDNGKPIDGLVDDAHKKVEAPPKKTPRKNGIWSGRKLDYPKRNVVFLLKRRFTTLIGRISRKWSMGMPIAKRVDDCCMVIDISCESIYFCSIGSVTFA</sequence>
<proteinExistence type="predicted"/>